<gene>
    <name evidence="2" type="ORF">IX84_05555</name>
</gene>
<organism evidence="2 3">
    <name type="scientific">Phaeodactylibacter xiamenensis</name>
    <dbReference type="NCBI Taxonomy" id="1524460"/>
    <lineage>
        <taxon>Bacteria</taxon>
        <taxon>Pseudomonadati</taxon>
        <taxon>Bacteroidota</taxon>
        <taxon>Saprospiria</taxon>
        <taxon>Saprospirales</taxon>
        <taxon>Haliscomenobacteraceae</taxon>
        <taxon>Phaeodactylibacter</taxon>
    </lineage>
</organism>
<feature type="domain" description="Beta-lactamase-related" evidence="1">
    <location>
        <begin position="9"/>
        <end position="334"/>
    </location>
</feature>
<dbReference type="Proteomes" id="UP000029736">
    <property type="component" value="Unassembled WGS sequence"/>
</dbReference>
<dbReference type="STRING" id="1524460.IX84_05555"/>
<evidence type="ECO:0000259" key="1">
    <source>
        <dbReference type="Pfam" id="PF00144"/>
    </source>
</evidence>
<dbReference type="SUPFAM" id="SSF56601">
    <property type="entry name" value="beta-lactamase/transpeptidase-like"/>
    <property type="match status" value="1"/>
</dbReference>
<evidence type="ECO:0000313" key="3">
    <source>
        <dbReference type="Proteomes" id="UP000029736"/>
    </source>
</evidence>
<protein>
    <submittedName>
        <fullName evidence="2">Beta-lactamase</fullName>
    </submittedName>
</protein>
<dbReference type="InterPro" id="IPR001466">
    <property type="entry name" value="Beta-lactam-related"/>
</dbReference>
<reference evidence="2 3" key="1">
    <citation type="journal article" date="2014" name="Int. J. Syst. Evol. Microbiol.">
        <title>Phaeodactylibacter xiamenensis gen. nov., sp. nov., a member of the family Saprospiraceae isolated from the marine alga Phaeodactylum tricornutum.</title>
        <authorList>
            <person name="Chen Z.Jr."/>
            <person name="Lei X."/>
            <person name="Lai Q."/>
            <person name="Li Y."/>
            <person name="Zhang B."/>
            <person name="Zhang J."/>
            <person name="Zhang H."/>
            <person name="Yang L."/>
            <person name="Zheng W."/>
            <person name="Tian Y."/>
            <person name="Yu Z."/>
            <person name="Xu H.Jr."/>
            <person name="Zheng T."/>
        </authorList>
    </citation>
    <scope>NUCLEOTIDE SEQUENCE [LARGE SCALE GENOMIC DNA]</scope>
    <source>
        <strain evidence="2 3">KD52</strain>
    </source>
</reference>
<accession>A0A098SAQ0</accession>
<dbReference type="InterPro" id="IPR012338">
    <property type="entry name" value="Beta-lactam/transpept-like"/>
</dbReference>
<dbReference type="AlphaFoldDB" id="A0A098SAQ0"/>
<dbReference type="PANTHER" id="PTHR43283">
    <property type="entry name" value="BETA-LACTAMASE-RELATED"/>
    <property type="match status" value="1"/>
</dbReference>
<dbReference type="Gene3D" id="3.40.710.10">
    <property type="entry name" value="DD-peptidase/beta-lactamase superfamily"/>
    <property type="match status" value="1"/>
</dbReference>
<proteinExistence type="predicted"/>
<keyword evidence="3" id="KW-1185">Reference proteome</keyword>
<dbReference type="Pfam" id="PF00144">
    <property type="entry name" value="Beta-lactamase"/>
    <property type="match status" value="1"/>
</dbReference>
<sequence>MFQRELDKAKVHNAFLSVYAPGRGLQWTFTGGQFEDGSLVSPASPFHSASIGKTFTATLVMLLVEEGKLELDAPLSNYLPEDAYAGLHVWNGVDMTGQITIAQLLQHTSGLPDWFEDRPEQGMAFLERMLTEPNQFWTPQAILDYTRQNLKPHFPPGQGYYYTDTEYFLLGLIIERLYRQPLHEVLEAQILEPLQLTQTSMYFRSDPLDPYTGRMAELYADDMDISTFKSLSADWAGGGLLTTTDDLLQFMEALNTGKLINRSTYEAMQQWVPETRGMEYGYGLRKFRLRGLFPLLPDLTLIGHSGSTGSYMYYCPELEVYLAGTFNQTGYMKEHVVFMVKVLSVLKKQF</sequence>
<dbReference type="InterPro" id="IPR050789">
    <property type="entry name" value="Diverse_Enzym_Activities"/>
</dbReference>
<evidence type="ECO:0000313" key="2">
    <source>
        <dbReference type="EMBL" id="KGE89216.1"/>
    </source>
</evidence>
<comment type="caution">
    <text evidence="2">The sequence shown here is derived from an EMBL/GenBank/DDBJ whole genome shotgun (WGS) entry which is preliminary data.</text>
</comment>
<name>A0A098SAQ0_9BACT</name>
<dbReference type="EMBL" id="JPOS01000012">
    <property type="protein sequence ID" value="KGE89216.1"/>
    <property type="molecule type" value="Genomic_DNA"/>
</dbReference>